<keyword evidence="4" id="KW-1185">Reference proteome</keyword>
<dbReference type="SUPFAM" id="SSF57424">
    <property type="entry name" value="LDL receptor-like module"/>
    <property type="match status" value="1"/>
</dbReference>
<comment type="caution">
    <text evidence="3">The sequence shown here is derived from an EMBL/GenBank/DDBJ whole genome shotgun (WGS) entry which is preliminary data.</text>
</comment>
<name>A0AAD9RP76_9HYME</name>
<evidence type="ECO:0000313" key="3">
    <source>
        <dbReference type="EMBL" id="KAK2583347.1"/>
    </source>
</evidence>
<dbReference type="PANTHER" id="PTHR12630:SF1">
    <property type="entry name" value="GLUCOSIDASE 2 SUBUNIT BETA"/>
    <property type="match status" value="1"/>
</dbReference>
<dbReference type="InterPro" id="IPR039794">
    <property type="entry name" value="Gtb1-like"/>
</dbReference>
<gene>
    <name evidence="3" type="ORF">KPH14_009345</name>
</gene>
<dbReference type="InterPro" id="IPR036055">
    <property type="entry name" value="LDL_receptor-like_sf"/>
</dbReference>
<sequence length="98" mass="11092">MVERFRYVEHETKILLSIFQPLKTNGSDEPGTNACNNGTFNCETSSLKFKGNVPSYKVNDGYCDCCDGSDEWAEVFVLNVPNESRGITYQKTKCKYNC</sequence>
<keyword evidence="1" id="KW-1015">Disulfide bond</keyword>
<protein>
    <recommendedName>
        <fullName evidence="2">Glucosidase II beta subunit N-terminal domain-containing protein</fullName>
    </recommendedName>
</protein>
<dbReference type="EMBL" id="JAIFRP010000030">
    <property type="protein sequence ID" value="KAK2583347.1"/>
    <property type="molecule type" value="Genomic_DNA"/>
</dbReference>
<accession>A0AAD9RP76</accession>
<dbReference type="Pfam" id="PF12999">
    <property type="entry name" value="PRKCSH-like"/>
    <property type="match status" value="1"/>
</dbReference>
<dbReference type="Proteomes" id="UP001258017">
    <property type="component" value="Unassembled WGS sequence"/>
</dbReference>
<dbReference type="InterPro" id="IPR028146">
    <property type="entry name" value="PRKCSH_N"/>
</dbReference>
<proteinExistence type="predicted"/>
<dbReference type="GO" id="GO:0006491">
    <property type="term" value="P:N-glycan processing"/>
    <property type="evidence" value="ECO:0007669"/>
    <property type="project" value="TreeGrafter"/>
</dbReference>
<organism evidence="3 4">
    <name type="scientific">Odynerus spinipes</name>
    <dbReference type="NCBI Taxonomy" id="1348599"/>
    <lineage>
        <taxon>Eukaryota</taxon>
        <taxon>Metazoa</taxon>
        <taxon>Ecdysozoa</taxon>
        <taxon>Arthropoda</taxon>
        <taxon>Hexapoda</taxon>
        <taxon>Insecta</taxon>
        <taxon>Pterygota</taxon>
        <taxon>Neoptera</taxon>
        <taxon>Endopterygota</taxon>
        <taxon>Hymenoptera</taxon>
        <taxon>Apocrita</taxon>
        <taxon>Aculeata</taxon>
        <taxon>Vespoidea</taxon>
        <taxon>Vespidae</taxon>
        <taxon>Eumeninae</taxon>
        <taxon>Odynerus</taxon>
    </lineage>
</organism>
<evidence type="ECO:0000313" key="4">
    <source>
        <dbReference type="Proteomes" id="UP001258017"/>
    </source>
</evidence>
<evidence type="ECO:0000256" key="1">
    <source>
        <dbReference type="ARBA" id="ARBA00023157"/>
    </source>
</evidence>
<reference evidence="3" key="2">
    <citation type="journal article" date="2023" name="Commun. Biol.">
        <title>Intrasexual cuticular hydrocarbon dimorphism in a wasp sheds light on hydrocarbon biosynthesis genes in Hymenoptera.</title>
        <authorList>
            <person name="Moris V.C."/>
            <person name="Podsiadlowski L."/>
            <person name="Martin S."/>
            <person name="Oeyen J.P."/>
            <person name="Donath A."/>
            <person name="Petersen M."/>
            <person name="Wilbrandt J."/>
            <person name="Misof B."/>
            <person name="Liedtke D."/>
            <person name="Thamm M."/>
            <person name="Scheiner R."/>
            <person name="Schmitt T."/>
            <person name="Niehuis O."/>
        </authorList>
    </citation>
    <scope>NUCLEOTIDE SEQUENCE</scope>
    <source>
        <strain evidence="3">GBR_01_08_01A</strain>
    </source>
</reference>
<dbReference type="PANTHER" id="PTHR12630">
    <property type="entry name" value="N-LINKED OLIGOSACCHARIDE PROCESSING"/>
    <property type="match status" value="1"/>
</dbReference>
<feature type="domain" description="Glucosidase II beta subunit N-terminal" evidence="2">
    <location>
        <begin position="25"/>
        <end position="75"/>
    </location>
</feature>
<reference evidence="3" key="1">
    <citation type="submission" date="2021-08" db="EMBL/GenBank/DDBJ databases">
        <authorList>
            <person name="Misof B."/>
            <person name="Oliver O."/>
            <person name="Podsiadlowski L."/>
            <person name="Donath A."/>
            <person name="Peters R."/>
            <person name="Mayer C."/>
            <person name="Rust J."/>
            <person name="Gunkel S."/>
            <person name="Lesny P."/>
            <person name="Martin S."/>
            <person name="Oeyen J.P."/>
            <person name="Petersen M."/>
            <person name="Panagiotis P."/>
            <person name="Wilbrandt J."/>
            <person name="Tanja T."/>
        </authorList>
    </citation>
    <scope>NUCLEOTIDE SEQUENCE</scope>
    <source>
        <strain evidence="3">GBR_01_08_01A</strain>
        <tissue evidence="3">Thorax + abdomen</tissue>
    </source>
</reference>
<dbReference type="GO" id="GO:0017177">
    <property type="term" value="C:glucosidase II complex"/>
    <property type="evidence" value="ECO:0007669"/>
    <property type="project" value="TreeGrafter"/>
</dbReference>
<evidence type="ECO:0000259" key="2">
    <source>
        <dbReference type="Pfam" id="PF12999"/>
    </source>
</evidence>
<dbReference type="AlphaFoldDB" id="A0AAD9RP76"/>